<accession>A0ABS2Q6D4</accession>
<organism evidence="15 16">
    <name type="scientific">Sporolactobacillus spathodeae</name>
    <dbReference type="NCBI Taxonomy" id="1465502"/>
    <lineage>
        <taxon>Bacteria</taxon>
        <taxon>Bacillati</taxon>
        <taxon>Bacillota</taxon>
        <taxon>Bacilli</taxon>
        <taxon>Bacillales</taxon>
        <taxon>Sporolactobacillaceae</taxon>
        <taxon>Sporolactobacillus</taxon>
    </lineage>
</organism>
<dbReference type="PANTHER" id="PTHR30027:SF3">
    <property type="entry name" value="16S RRNA (URACIL(1498)-N(3))-METHYLTRANSFERASE"/>
    <property type="match status" value="1"/>
</dbReference>
<dbReference type="EC" id="2.1.1.193" evidence="3 12"/>
<evidence type="ECO:0000256" key="1">
    <source>
        <dbReference type="ARBA" id="ARBA00004496"/>
    </source>
</evidence>
<dbReference type="NCBIfam" id="TIGR00046">
    <property type="entry name" value="RsmE family RNA methyltransferase"/>
    <property type="match status" value="1"/>
</dbReference>
<evidence type="ECO:0000256" key="8">
    <source>
        <dbReference type="ARBA" id="ARBA00022679"/>
    </source>
</evidence>
<dbReference type="Gene3D" id="2.40.240.20">
    <property type="entry name" value="Hypothetical PUA domain-like, domain 1"/>
    <property type="match status" value="1"/>
</dbReference>
<gene>
    <name evidence="15" type="ORF">JOC27_000792</name>
</gene>
<protein>
    <recommendedName>
        <fullName evidence="4 12">Ribosomal RNA small subunit methyltransferase E</fullName>
        <ecNumber evidence="3 12">2.1.1.193</ecNumber>
    </recommendedName>
</protein>
<feature type="domain" description="Ribosomal RNA small subunit methyltransferase E PUA-like" evidence="14">
    <location>
        <begin position="18"/>
        <end position="65"/>
    </location>
</feature>
<feature type="domain" description="Ribosomal RNA small subunit methyltransferase E methyltransferase" evidence="13">
    <location>
        <begin position="73"/>
        <end position="242"/>
    </location>
</feature>
<comment type="subcellular location">
    <subcellularLocation>
        <location evidence="1 12">Cytoplasm</location>
    </subcellularLocation>
</comment>
<name>A0ABS2Q6D4_9BACL</name>
<evidence type="ECO:0000313" key="16">
    <source>
        <dbReference type="Proteomes" id="UP000823201"/>
    </source>
</evidence>
<dbReference type="InterPro" id="IPR029026">
    <property type="entry name" value="tRNA_m1G_MTases_N"/>
</dbReference>
<evidence type="ECO:0000256" key="12">
    <source>
        <dbReference type="PIRNR" id="PIRNR015601"/>
    </source>
</evidence>
<dbReference type="InterPro" id="IPR046887">
    <property type="entry name" value="RsmE_PUA-like"/>
</dbReference>
<keyword evidence="16" id="KW-1185">Reference proteome</keyword>
<dbReference type="Gene3D" id="3.40.1280.10">
    <property type="match status" value="1"/>
</dbReference>
<dbReference type="Proteomes" id="UP000823201">
    <property type="component" value="Unassembled WGS sequence"/>
</dbReference>
<dbReference type="NCBIfam" id="NF008691">
    <property type="entry name" value="PRK11713.1-4"/>
    <property type="match status" value="1"/>
</dbReference>
<comment type="caution">
    <text evidence="15">The sequence shown here is derived from an EMBL/GenBank/DDBJ whole genome shotgun (WGS) entry which is preliminary data.</text>
</comment>
<evidence type="ECO:0000256" key="9">
    <source>
        <dbReference type="ARBA" id="ARBA00022691"/>
    </source>
</evidence>
<keyword evidence="7 12" id="KW-0489">Methyltransferase</keyword>
<dbReference type="SUPFAM" id="SSF75217">
    <property type="entry name" value="alpha/beta knot"/>
    <property type="match status" value="1"/>
</dbReference>
<keyword evidence="8 12" id="KW-0808">Transferase</keyword>
<evidence type="ECO:0000256" key="7">
    <source>
        <dbReference type="ARBA" id="ARBA00022603"/>
    </source>
</evidence>
<keyword evidence="9 12" id="KW-0949">S-adenosyl-L-methionine</keyword>
<dbReference type="RefSeq" id="WP_205005693.1">
    <property type="nucleotide sequence ID" value="NZ_CBCRXA010000004.1"/>
</dbReference>
<keyword evidence="6 12" id="KW-0698">rRNA processing</keyword>
<evidence type="ECO:0000313" key="15">
    <source>
        <dbReference type="EMBL" id="MBM7657349.1"/>
    </source>
</evidence>
<dbReference type="InterPro" id="IPR006700">
    <property type="entry name" value="RsmE"/>
</dbReference>
<comment type="catalytic activity">
    <reaction evidence="11 12">
        <text>uridine(1498) in 16S rRNA + S-adenosyl-L-methionine = N(3)-methyluridine(1498) in 16S rRNA + S-adenosyl-L-homocysteine + H(+)</text>
        <dbReference type="Rhea" id="RHEA:42920"/>
        <dbReference type="Rhea" id="RHEA-COMP:10283"/>
        <dbReference type="Rhea" id="RHEA-COMP:10284"/>
        <dbReference type="ChEBI" id="CHEBI:15378"/>
        <dbReference type="ChEBI" id="CHEBI:57856"/>
        <dbReference type="ChEBI" id="CHEBI:59789"/>
        <dbReference type="ChEBI" id="CHEBI:65315"/>
        <dbReference type="ChEBI" id="CHEBI:74502"/>
        <dbReference type="EC" id="2.1.1.193"/>
    </reaction>
</comment>
<dbReference type="InterPro" id="IPR029028">
    <property type="entry name" value="Alpha/beta_knot_MTases"/>
</dbReference>
<reference evidence="15 16" key="1">
    <citation type="submission" date="2021-01" db="EMBL/GenBank/DDBJ databases">
        <title>Genomic Encyclopedia of Type Strains, Phase IV (KMG-IV): sequencing the most valuable type-strain genomes for metagenomic binning, comparative biology and taxonomic classification.</title>
        <authorList>
            <person name="Goeker M."/>
        </authorList>
    </citation>
    <scope>NUCLEOTIDE SEQUENCE [LARGE SCALE GENOMIC DNA]</scope>
    <source>
        <strain evidence="15 16">DSM 100968</strain>
    </source>
</reference>
<dbReference type="PIRSF" id="PIRSF015601">
    <property type="entry name" value="MTase_slr0722"/>
    <property type="match status" value="1"/>
</dbReference>
<evidence type="ECO:0000256" key="10">
    <source>
        <dbReference type="ARBA" id="ARBA00025699"/>
    </source>
</evidence>
<dbReference type="SUPFAM" id="SSF88697">
    <property type="entry name" value="PUA domain-like"/>
    <property type="match status" value="1"/>
</dbReference>
<evidence type="ECO:0000259" key="13">
    <source>
        <dbReference type="Pfam" id="PF04452"/>
    </source>
</evidence>
<comment type="similarity">
    <text evidence="2 12">Belongs to the RNA methyltransferase RsmE family.</text>
</comment>
<evidence type="ECO:0000256" key="6">
    <source>
        <dbReference type="ARBA" id="ARBA00022552"/>
    </source>
</evidence>
<dbReference type="GO" id="GO:0008168">
    <property type="term" value="F:methyltransferase activity"/>
    <property type="evidence" value="ECO:0007669"/>
    <property type="project" value="UniProtKB-KW"/>
</dbReference>
<dbReference type="InterPro" id="IPR046886">
    <property type="entry name" value="RsmE_MTase_dom"/>
</dbReference>
<dbReference type="Pfam" id="PF04452">
    <property type="entry name" value="Methyltrans_RNA"/>
    <property type="match status" value="1"/>
</dbReference>
<evidence type="ECO:0000256" key="5">
    <source>
        <dbReference type="ARBA" id="ARBA00022490"/>
    </source>
</evidence>
<evidence type="ECO:0000256" key="11">
    <source>
        <dbReference type="ARBA" id="ARBA00047944"/>
    </source>
</evidence>
<evidence type="ECO:0000256" key="3">
    <source>
        <dbReference type="ARBA" id="ARBA00012328"/>
    </source>
</evidence>
<dbReference type="PANTHER" id="PTHR30027">
    <property type="entry name" value="RIBOSOMAL RNA SMALL SUBUNIT METHYLTRANSFERASE E"/>
    <property type="match status" value="1"/>
</dbReference>
<evidence type="ECO:0000256" key="4">
    <source>
        <dbReference type="ARBA" id="ARBA00013673"/>
    </source>
</evidence>
<dbReference type="CDD" id="cd18084">
    <property type="entry name" value="RsmE-like"/>
    <property type="match status" value="1"/>
</dbReference>
<keyword evidence="5 12" id="KW-0963">Cytoplasm</keyword>
<dbReference type="EMBL" id="JAFBEV010000005">
    <property type="protein sequence ID" value="MBM7657349.1"/>
    <property type="molecule type" value="Genomic_DNA"/>
</dbReference>
<evidence type="ECO:0000256" key="2">
    <source>
        <dbReference type="ARBA" id="ARBA00005528"/>
    </source>
</evidence>
<dbReference type="Pfam" id="PF20260">
    <property type="entry name" value="PUA_4"/>
    <property type="match status" value="1"/>
</dbReference>
<sequence>MQRYFVPDNQFTNSEVQITGDDAHHIRRVMRMSESDPILCVNSHGEGYRCLIQKIEEHKVTAVICSRLEESPELPVQLVLAQGIPKGDKFDTIVQKATECGAYAFLPFHAARSIASWPSDKVAKKLARLHRIAKEAAEQSHRLHLPEIYQPMDLQELIAFGNNFDWKMVAYEETAKQGEQKRLPTLLQQMRAGERLLAVIGPEGGLTADEAASLEANGFVLCGLGPRILRTETASISLLSFVSYHFELLNE</sequence>
<dbReference type="GO" id="GO:0032259">
    <property type="term" value="P:methylation"/>
    <property type="evidence" value="ECO:0007669"/>
    <property type="project" value="UniProtKB-KW"/>
</dbReference>
<proteinExistence type="inferred from homology"/>
<evidence type="ECO:0000259" key="14">
    <source>
        <dbReference type="Pfam" id="PF20260"/>
    </source>
</evidence>
<comment type="function">
    <text evidence="10 12">Specifically methylates the N3 position of the uracil ring of uridine 1498 (m3U1498) in 16S rRNA. Acts on the fully assembled 30S ribosomal subunit.</text>
</comment>
<dbReference type="InterPro" id="IPR015947">
    <property type="entry name" value="PUA-like_sf"/>
</dbReference>